<protein>
    <recommendedName>
        <fullName evidence="3">DUF6535 domain-containing protein</fullName>
    </recommendedName>
</protein>
<organism evidence="4 5">
    <name type="scientific">Rhizoctonia solani</name>
    <dbReference type="NCBI Taxonomy" id="456999"/>
    <lineage>
        <taxon>Eukaryota</taxon>
        <taxon>Fungi</taxon>
        <taxon>Dikarya</taxon>
        <taxon>Basidiomycota</taxon>
        <taxon>Agaricomycotina</taxon>
        <taxon>Agaricomycetes</taxon>
        <taxon>Cantharellales</taxon>
        <taxon>Ceratobasidiaceae</taxon>
        <taxon>Rhizoctonia</taxon>
    </lineage>
</organism>
<sequence>MCLLSTILFAFTIEIHQQGHANFSDVALLNHQILVGMTINSYPGRFQQELPSSVVTRYSAFVNIPWFLSLGISIATALLAILIKGWCYSFIANRTNHTWNQARYRQAKQTQINSERISKLVLILPSMVNLSLILFAIGLCVYLWELNRAIAAPVVCLFAAFCIGLSILGVSLRDPAQIWATSSELGSGFRRVPINTLDKTYRDQSHSTETTITMLEGYILQRLTFPSVIPDDLPKCDITRVALGWLSGDRERSSWADVALTALSGADRGLTNLSKSQTRLNAISSTEALLFSKRSKGKVGETLDILLWGLNYTGEGLTRDWTKRKGQSLNECELALHPLENNILANILAPKRGPNLSSIVTIFFDCCTRSNNHCTTSRKFLCPHYSVTLHRVGFYSHKREIGDRKVALPKYQSGAFVLLVLTPGGHPAIPLELMSLMLWNCLQHLFIAHLEICFCHLCEKGIPQGVREGIWLREQKNGYLSLKLARNKRGMFLVIKIIFGGYQAIELLGKYDQEREKRIGEDLEEVLRYIQGREAHMMMALG</sequence>
<dbReference type="InterPro" id="IPR045338">
    <property type="entry name" value="DUF6535"/>
</dbReference>
<feature type="chain" id="PRO_5034711688" description="DUF6535 domain-containing protein" evidence="2">
    <location>
        <begin position="22"/>
        <end position="542"/>
    </location>
</feature>
<feature type="transmembrane region" description="Helical" evidence="1">
    <location>
        <begin position="150"/>
        <end position="172"/>
    </location>
</feature>
<evidence type="ECO:0000313" key="5">
    <source>
        <dbReference type="Proteomes" id="UP000663831"/>
    </source>
</evidence>
<accession>A0A8H3H0L5</accession>
<feature type="transmembrane region" description="Helical" evidence="1">
    <location>
        <begin position="64"/>
        <end position="83"/>
    </location>
</feature>
<evidence type="ECO:0000256" key="1">
    <source>
        <dbReference type="SAM" id="Phobius"/>
    </source>
</evidence>
<keyword evidence="1" id="KW-0472">Membrane</keyword>
<gene>
    <name evidence="4" type="ORF">RDB_LOCUS92037</name>
</gene>
<feature type="transmembrane region" description="Helical" evidence="1">
    <location>
        <begin position="120"/>
        <end position="144"/>
    </location>
</feature>
<evidence type="ECO:0000259" key="3">
    <source>
        <dbReference type="Pfam" id="PF20153"/>
    </source>
</evidence>
<dbReference type="AlphaFoldDB" id="A0A8H3H0L5"/>
<dbReference type="EMBL" id="CAJMWV010003071">
    <property type="protein sequence ID" value="CAE6475730.1"/>
    <property type="molecule type" value="Genomic_DNA"/>
</dbReference>
<feature type="signal peptide" evidence="2">
    <location>
        <begin position="1"/>
        <end position="21"/>
    </location>
</feature>
<keyword evidence="1" id="KW-0812">Transmembrane</keyword>
<keyword evidence="2" id="KW-0732">Signal</keyword>
<feature type="domain" description="DUF6535" evidence="3">
    <location>
        <begin position="3"/>
        <end position="145"/>
    </location>
</feature>
<reference evidence="4" key="1">
    <citation type="submission" date="2021-01" db="EMBL/GenBank/DDBJ databases">
        <authorList>
            <person name="Kaushik A."/>
        </authorList>
    </citation>
    <scope>NUCLEOTIDE SEQUENCE</scope>
    <source>
        <strain evidence="4">AG3-1AP</strain>
    </source>
</reference>
<dbReference type="Pfam" id="PF20153">
    <property type="entry name" value="DUF6535"/>
    <property type="match status" value="1"/>
</dbReference>
<name>A0A8H3H0L5_9AGAM</name>
<comment type="caution">
    <text evidence="4">The sequence shown here is derived from an EMBL/GenBank/DDBJ whole genome shotgun (WGS) entry which is preliminary data.</text>
</comment>
<dbReference type="Proteomes" id="UP000663831">
    <property type="component" value="Unassembled WGS sequence"/>
</dbReference>
<evidence type="ECO:0000313" key="4">
    <source>
        <dbReference type="EMBL" id="CAE6475730.1"/>
    </source>
</evidence>
<proteinExistence type="predicted"/>
<keyword evidence="1" id="KW-1133">Transmembrane helix</keyword>
<evidence type="ECO:0000256" key="2">
    <source>
        <dbReference type="SAM" id="SignalP"/>
    </source>
</evidence>